<dbReference type="EMBL" id="PDLM01000003">
    <property type="protein sequence ID" value="RDW82327.1"/>
    <property type="molecule type" value="Genomic_DNA"/>
</dbReference>
<feature type="domain" description="Heterokaryon incompatibility" evidence="1">
    <location>
        <begin position="53"/>
        <end position="227"/>
    </location>
</feature>
<dbReference type="OrthoDB" id="2157530at2759"/>
<dbReference type="Pfam" id="PF26639">
    <property type="entry name" value="Het-6_barrel"/>
    <property type="match status" value="1"/>
</dbReference>
<dbReference type="PANTHER" id="PTHR24148">
    <property type="entry name" value="ANKYRIN REPEAT DOMAIN-CONTAINING PROTEIN 39 HOMOLOG-RELATED"/>
    <property type="match status" value="1"/>
</dbReference>
<protein>
    <recommendedName>
        <fullName evidence="1">Heterokaryon incompatibility domain-containing protein</fullName>
    </recommendedName>
</protein>
<evidence type="ECO:0000259" key="1">
    <source>
        <dbReference type="Pfam" id="PF06985"/>
    </source>
</evidence>
<keyword evidence="3" id="KW-1185">Reference proteome</keyword>
<organism evidence="2 3">
    <name type="scientific">Coleophoma cylindrospora</name>
    <dbReference type="NCBI Taxonomy" id="1849047"/>
    <lineage>
        <taxon>Eukaryota</taxon>
        <taxon>Fungi</taxon>
        <taxon>Dikarya</taxon>
        <taxon>Ascomycota</taxon>
        <taxon>Pezizomycotina</taxon>
        <taxon>Leotiomycetes</taxon>
        <taxon>Helotiales</taxon>
        <taxon>Dermateaceae</taxon>
        <taxon>Coleophoma</taxon>
    </lineage>
</organism>
<dbReference type="PANTHER" id="PTHR24148:SF73">
    <property type="entry name" value="HET DOMAIN PROTEIN (AFU_ORTHOLOGUE AFUA_8G01020)"/>
    <property type="match status" value="1"/>
</dbReference>
<dbReference type="AlphaFoldDB" id="A0A3D8S7N8"/>
<dbReference type="Pfam" id="PF06985">
    <property type="entry name" value="HET"/>
    <property type="match status" value="1"/>
</dbReference>
<dbReference type="Proteomes" id="UP000256645">
    <property type="component" value="Unassembled WGS sequence"/>
</dbReference>
<sequence length="648" mass="74104">MAFNNKSFRYQPLDISKRQIRIVTLQPKVPYLNTRCDISCKLRTVSLGDKPKYEALSYVWGDPTKTRTILLDRVRFNVTENLYLALLRLRDPFKSRDLWIDSICINQKDPDERSRQVKLMGCIYEGASEGLLWVGEDNEEAQEGVSWADSSVDPGPNTRTSCDDVGYLFEIFRSLANDQHLHFLSVEDCNTVQNKLSRLSLLDTRVLKCFKSFAQREWWDRAWVVQETILPLSAKLICGSYSLAWDKVERAAQAWFQHSRGCCRGIQGNVSEIQCFFGNVLSLSRARKARVQNKHNNVAKTLLAFSHREASDPRDRIFAYLGLFPDTAKSPMASQITVDYKVSKEVIYKEIIRSSIHITDSLDILIHPSPNSLDNLIYPSPEGPATVHTPSWAIDWTLPVRPFGVTKIGYDRSSYYRASRGKTARAVFQPNSILSLSGIFIDKVTEVGNVMHEISWPQLIETSEHWENTRTMCLKRNPYLESATYPAGGGSLQDAYWRTLLGNLISTVEYYNEEQGDPYRSVKDEDYEVYQRWWKSVKDGAGVLDSFGYMIAGTFLTKTFFVTDCGYYGLGPQNMKAEDEVYVLFGSNVPFVLRPNPNRDFHALSMDSGLFLRDGFHCYLVGDCYVHGFMNGEALDDEQRRVQSVFLY</sequence>
<name>A0A3D8S7N8_9HELO</name>
<comment type="caution">
    <text evidence="2">The sequence shown here is derived from an EMBL/GenBank/DDBJ whole genome shotgun (WGS) entry which is preliminary data.</text>
</comment>
<proteinExistence type="predicted"/>
<dbReference type="InterPro" id="IPR052895">
    <property type="entry name" value="HetReg/Transcr_Mod"/>
</dbReference>
<evidence type="ECO:0000313" key="2">
    <source>
        <dbReference type="EMBL" id="RDW82327.1"/>
    </source>
</evidence>
<reference evidence="2 3" key="1">
    <citation type="journal article" date="2018" name="IMA Fungus">
        <title>IMA Genome-F 9: Draft genome sequence of Annulohypoxylon stygium, Aspergillus mulundensis, Berkeleyomyces basicola (syn. Thielaviopsis basicola), Ceratocystis smalleyi, two Cercospora beticola strains, Coleophoma cylindrospora, Fusarium fracticaudum, Phialophora cf. hyalina, and Morchella septimelata.</title>
        <authorList>
            <person name="Wingfield B.D."/>
            <person name="Bills G.F."/>
            <person name="Dong Y."/>
            <person name="Huang W."/>
            <person name="Nel W.J."/>
            <person name="Swalarsk-Parry B.S."/>
            <person name="Vaghefi N."/>
            <person name="Wilken P.M."/>
            <person name="An Z."/>
            <person name="de Beer Z.W."/>
            <person name="De Vos L."/>
            <person name="Chen L."/>
            <person name="Duong T.A."/>
            <person name="Gao Y."/>
            <person name="Hammerbacher A."/>
            <person name="Kikkert J.R."/>
            <person name="Li Y."/>
            <person name="Li H."/>
            <person name="Li K."/>
            <person name="Li Q."/>
            <person name="Liu X."/>
            <person name="Ma X."/>
            <person name="Naidoo K."/>
            <person name="Pethybridge S.J."/>
            <person name="Sun J."/>
            <person name="Steenkamp E.T."/>
            <person name="van der Nest M.A."/>
            <person name="van Wyk S."/>
            <person name="Wingfield M.J."/>
            <person name="Xiong C."/>
            <person name="Yue Q."/>
            <person name="Zhang X."/>
        </authorList>
    </citation>
    <scope>NUCLEOTIDE SEQUENCE [LARGE SCALE GENOMIC DNA]</scope>
    <source>
        <strain evidence="2 3">BP6252</strain>
    </source>
</reference>
<evidence type="ECO:0000313" key="3">
    <source>
        <dbReference type="Proteomes" id="UP000256645"/>
    </source>
</evidence>
<accession>A0A3D8S7N8</accession>
<dbReference type="InterPro" id="IPR010730">
    <property type="entry name" value="HET"/>
</dbReference>
<dbReference type="STRING" id="1849047.A0A3D8S7N8"/>
<gene>
    <name evidence="2" type="ORF">BP6252_03439</name>
</gene>